<sequence length="190" mass="21087">MPGFFCSTSIVIRHGLKTRAHHVGRTLNTRCCCRVIEIVSVAFGNSNQQQRVEWRRARRAPMGTDAAQMPCISFHGASSRGTSSLTSSGSSSLTRISDRNSFFVQYGSGVPRIPSLRFNPLESEKSSRRIVDSLKWQIRTGRISPVDFHFQATIFDRIPRIRACGASSAGLRTDKDLATNIDTQLASFHV</sequence>
<dbReference type="Proteomes" id="UP000479000">
    <property type="component" value="Unassembled WGS sequence"/>
</dbReference>
<keyword evidence="2" id="KW-1185">Reference proteome</keyword>
<name>A0A6H5HNN9_9HEMI</name>
<evidence type="ECO:0000313" key="2">
    <source>
        <dbReference type="Proteomes" id="UP000479000"/>
    </source>
</evidence>
<reference evidence="1 2" key="1">
    <citation type="submission" date="2020-02" db="EMBL/GenBank/DDBJ databases">
        <authorList>
            <person name="Ferguson B K."/>
        </authorList>
    </citation>
    <scope>NUCLEOTIDE SEQUENCE [LARGE SCALE GENOMIC DNA]</scope>
</reference>
<organism evidence="1 2">
    <name type="scientific">Nesidiocoris tenuis</name>
    <dbReference type="NCBI Taxonomy" id="355587"/>
    <lineage>
        <taxon>Eukaryota</taxon>
        <taxon>Metazoa</taxon>
        <taxon>Ecdysozoa</taxon>
        <taxon>Arthropoda</taxon>
        <taxon>Hexapoda</taxon>
        <taxon>Insecta</taxon>
        <taxon>Pterygota</taxon>
        <taxon>Neoptera</taxon>
        <taxon>Paraneoptera</taxon>
        <taxon>Hemiptera</taxon>
        <taxon>Heteroptera</taxon>
        <taxon>Panheteroptera</taxon>
        <taxon>Cimicomorpha</taxon>
        <taxon>Miridae</taxon>
        <taxon>Dicyphina</taxon>
        <taxon>Nesidiocoris</taxon>
    </lineage>
</organism>
<accession>A0A6H5HNN9</accession>
<evidence type="ECO:0000313" key="1">
    <source>
        <dbReference type="EMBL" id="CAB0019537.1"/>
    </source>
</evidence>
<dbReference type="AlphaFoldDB" id="A0A6H5HNN9"/>
<protein>
    <submittedName>
        <fullName evidence="1">Uncharacterized protein</fullName>
    </submittedName>
</protein>
<gene>
    <name evidence="1" type="ORF">NTEN_LOCUS23249</name>
</gene>
<dbReference type="EMBL" id="CADCXU010033981">
    <property type="protein sequence ID" value="CAB0019537.1"/>
    <property type="molecule type" value="Genomic_DNA"/>
</dbReference>
<proteinExistence type="predicted"/>